<dbReference type="GO" id="GO:0009231">
    <property type="term" value="P:riboflavin biosynthetic process"/>
    <property type="evidence" value="ECO:0007669"/>
    <property type="project" value="InterPro"/>
</dbReference>
<accession>A0A561SVB4</accession>
<dbReference type="SUPFAM" id="SSF53597">
    <property type="entry name" value="Dihydrofolate reductase-like"/>
    <property type="match status" value="1"/>
</dbReference>
<reference evidence="2 3" key="1">
    <citation type="submission" date="2019-06" db="EMBL/GenBank/DDBJ databases">
        <title>Sequencing the genomes of 1000 actinobacteria strains.</title>
        <authorList>
            <person name="Klenk H.-P."/>
        </authorList>
    </citation>
    <scope>NUCLEOTIDE SEQUENCE [LARGE SCALE GENOMIC DNA]</scope>
    <source>
        <strain evidence="2 3">DSM 45671</strain>
    </source>
</reference>
<dbReference type="AlphaFoldDB" id="A0A561SVB4"/>
<dbReference type="GO" id="GO:0008703">
    <property type="term" value="F:5-amino-6-(5-phosphoribosylamino)uracil reductase activity"/>
    <property type="evidence" value="ECO:0007669"/>
    <property type="project" value="InterPro"/>
</dbReference>
<dbReference type="EMBL" id="VIWU01000001">
    <property type="protein sequence ID" value="TWF78799.1"/>
    <property type="molecule type" value="Genomic_DNA"/>
</dbReference>
<dbReference type="InterPro" id="IPR050765">
    <property type="entry name" value="Riboflavin_Biosynth_HTPR"/>
</dbReference>
<dbReference type="InterPro" id="IPR024072">
    <property type="entry name" value="DHFR-like_dom_sf"/>
</dbReference>
<evidence type="ECO:0000313" key="2">
    <source>
        <dbReference type="EMBL" id="TWF78799.1"/>
    </source>
</evidence>
<sequence length="184" mass="19708">MRKLTVQTFVTLDGVVQDPGGFGELDRGGWALGFFDESSAEHATQSLLASDTFLLGRRTFEIIEKAWSRNTGPYAEAMHRIPKAVVTNTLRGPLPWNATALPGDPAQTVAGLKEAPGGDILTYGSFTLVRSLLRHGLVDELVLGVHPVVLGTGTRFFDEGLPNPLRLVDATPTATGVVALTYHA</sequence>
<dbReference type="OrthoDB" id="7342392at2"/>
<organism evidence="2 3">
    <name type="scientific">Pseudonocardia hierapolitana</name>
    <dbReference type="NCBI Taxonomy" id="1128676"/>
    <lineage>
        <taxon>Bacteria</taxon>
        <taxon>Bacillati</taxon>
        <taxon>Actinomycetota</taxon>
        <taxon>Actinomycetes</taxon>
        <taxon>Pseudonocardiales</taxon>
        <taxon>Pseudonocardiaceae</taxon>
        <taxon>Pseudonocardia</taxon>
    </lineage>
</organism>
<keyword evidence="3" id="KW-1185">Reference proteome</keyword>
<evidence type="ECO:0000313" key="3">
    <source>
        <dbReference type="Proteomes" id="UP000321261"/>
    </source>
</evidence>
<feature type="domain" description="Bacterial bifunctional deaminase-reductase C-terminal" evidence="1">
    <location>
        <begin position="2"/>
        <end position="178"/>
    </location>
</feature>
<comment type="caution">
    <text evidence="2">The sequence shown here is derived from an EMBL/GenBank/DDBJ whole genome shotgun (WGS) entry which is preliminary data.</text>
</comment>
<dbReference type="Proteomes" id="UP000321261">
    <property type="component" value="Unassembled WGS sequence"/>
</dbReference>
<dbReference type="RefSeq" id="WP_147257748.1">
    <property type="nucleotide sequence ID" value="NZ_VIWU01000001.1"/>
</dbReference>
<evidence type="ECO:0000259" key="1">
    <source>
        <dbReference type="Pfam" id="PF01872"/>
    </source>
</evidence>
<name>A0A561SVB4_9PSEU</name>
<dbReference type="PANTHER" id="PTHR38011:SF2">
    <property type="entry name" value="BIFUNCTIONAL DEAMINASE-REDUCTASE DOMAIN PROTEIN"/>
    <property type="match status" value="1"/>
</dbReference>
<dbReference type="Gene3D" id="3.40.430.10">
    <property type="entry name" value="Dihydrofolate Reductase, subunit A"/>
    <property type="match status" value="1"/>
</dbReference>
<gene>
    <name evidence="2" type="ORF">FHX44_114723</name>
</gene>
<protein>
    <submittedName>
        <fullName evidence="2">Dihydrofolate reductase</fullName>
    </submittedName>
</protein>
<dbReference type="PANTHER" id="PTHR38011">
    <property type="entry name" value="DIHYDROFOLATE REDUCTASE FAMILY PROTEIN (AFU_ORTHOLOGUE AFUA_8G06820)"/>
    <property type="match status" value="1"/>
</dbReference>
<dbReference type="Pfam" id="PF01872">
    <property type="entry name" value="RibD_C"/>
    <property type="match status" value="1"/>
</dbReference>
<dbReference type="InterPro" id="IPR002734">
    <property type="entry name" value="RibDG_C"/>
</dbReference>
<proteinExistence type="predicted"/>